<dbReference type="AlphaFoldDB" id="A0A2N7VIL7"/>
<evidence type="ECO:0000256" key="9">
    <source>
        <dbReference type="ARBA" id="ARBA00023231"/>
    </source>
</evidence>
<evidence type="ECO:0000256" key="4">
    <source>
        <dbReference type="ARBA" id="ARBA00022679"/>
    </source>
</evidence>
<comment type="function">
    <text evidence="10">Member of the two-component regulatory system NtrB/NtrC, which controls expression of the nitrogen-regulated (ntr) genes in response to nitrogen limitation. Under conditions of nitrogen limitation, NtrB autophosphorylates and transfers the phosphoryl group to NtrC. In the presence of nitrogen, acts as a phosphatase that dephosphorylates and inactivates NtrC.</text>
</comment>
<dbReference type="Gene3D" id="1.10.287.130">
    <property type="match status" value="1"/>
</dbReference>
<evidence type="ECO:0000256" key="8">
    <source>
        <dbReference type="ARBA" id="ARBA00023012"/>
    </source>
</evidence>
<evidence type="ECO:0000256" key="11">
    <source>
        <dbReference type="ARBA" id="ARBA00039567"/>
    </source>
</evidence>
<dbReference type="RefSeq" id="WP_102612573.1">
    <property type="nucleotide sequence ID" value="NZ_CADIKD010000002.1"/>
</dbReference>
<evidence type="ECO:0000256" key="10">
    <source>
        <dbReference type="ARBA" id="ARBA00037696"/>
    </source>
</evidence>
<keyword evidence="8" id="KW-0902">Two-component regulatory system</keyword>
<evidence type="ECO:0000256" key="2">
    <source>
        <dbReference type="ARBA" id="ARBA00012438"/>
    </source>
</evidence>
<dbReference type="InterPro" id="IPR005467">
    <property type="entry name" value="His_kinase_dom"/>
</dbReference>
<comment type="catalytic activity">
    <reaction evidence="1">
        <text>ATP + protein L-histidine = ADP + protein N-phospho-L-histidine.</text>
        <dbReference type="EC" id="2.7.13.3"/>
    </reaction>
</comment>
<feature type="domain" description="Histidine kinase" evidence="14">
    <location>
        <begin position="159"/>
        <end position="380"/>
    </location>
</feature>
<keyword evidence="3" id="KW-0597">Phosphoprotein</keyword>
<comment type="caution">
    <text evidence="15">The sequence shown here is derived from an EMBL/GenBank/DDBJ whole genome shotgun (WGS) entry which is preliminary data.</text>
</comment>
<dbReference type="PRINTS" id="PR00344">
    <property type="entry name" value="BCTRLSENSOR"/>
</dbReference>
<keyword evidence="6 15" id="KW-0418">Kinase</keyword>
<evidence type="ECO:0000256" key="12">
    <source>
        <dbReference type="ARBA" id="ARBA00042313"/>
    </source>
</evidence>
<dbReference type="InterPro" id="IPR003661">
    <property type="entry name" value="HisK_dim/P_dom"/>
</dbReference>
<reference evidence="15 16" key="1">
    <citation type="submission" date="2018-01" db="EMBL/GenBank/DDBJ databases">
        <title>Whole genome analyses suggest that Burkholderia sensu lato contains two further novel genera in the rhizoxinica-symbiotica group Mycetohabitans gen. nov., and Trinickia gen. nov.: implications for the evolution of diazotrophy and nodulation in the Burkholderiaceae.</title>
        <authorList>
            <person name="Estrada-de los Santos P."/>
            <person name="Palmer M."/>
            <person name="Chavez-Ramirez B."/>
            <person name="Beukes C."/>
            <person name="Steenkamp E.T."/>
            <person name="Hirsch A.M."/>
            <person name="Manyaka P."/>
            <person name="Maluk M."/>
            <person name="Lafos M."/>
            <person name="Crook M."/>
            <person name="Gross E."/>
            <person name="Simon M.F."/>
            <person name="Bueno dos Reis Junior F."/>
            <person name="Poole P.S."/>
            <person name="Venter S.N."/>
            <person name="James E.K."/>
        </authorList>
    </citation>
    <scope>NUCLEOTIDE SEQUENCE [LARGE SCALE GENOMIC DNA]</scope>
    <source>
        <strain evidence="15 16">GP25-8</strain>
    </source>
</reference>
<dbReference type="Proteomes" id="UP000235347">
    <property type="component" value="Unassembled WGS sequence"/>
</dbReference>
<dbReference type="InterPro" id="IPR036890">
    <property type="entry name" value="HATPase_C_sf"/>
</dbReference>
<evidence type="ECO:0000313" key="16">
    <source>
        <dbReference type="Proteomes" id="UP000235347"/>
    </source>
</evidence>
<dbReference type="PANTHER" id="PTHR43065">
    <property type="entry name" value="SENSOR HISTIDINE KINASE"/>
    <property type="match status" value="1"/>
</dbReference>
<evidence type="ECO:0000256" key="7">
    <source>
        <dbReference type="ARBA" id="ARBA00022840"/>
    </source>
</evidence>
<dbReference type="Pfam" id="PF13426">
    <property type="entry name" value="PAS_9"/>
    <property type="match status" value="1"/>
</dbReference>
<proteinExistence type="predicted"/>
<dbReference type="EC" id="2.7.13.3" evidence="2"/>
<evidence type="ECO:0000256" key="3">
    <source>
        <dbReference type="ARBA" id="ARBA00022553"/>
    </source>
</evidence>
<dbReference type="SUPFAM" id="SSF55785">
    <property type="entry name" value="PYP-like sensor domain (PAS domain)"/>
    <property type="match status" value="1"/>
</dbReference>
<dbReference type="InterPro" id="IPR004358">
    <property type="entry name" value="Sig_transdc_His_kin-like_C"/>
</dbReference>
<dbReference type="SMART" id="SM00387">
    <property type="entry name" value="HATPase_c"/>
    <property type="match status" value="1"/>
</dbReference>
<protein>
    <recommendedName>
        <fullName evidence="11">Sensory histidine kinase/phosphatase NtrB</fullName>
        <ecNumber evidence="2">2.7.13.3</ecNumber>
    </recommendedName>
    <alternativeName>
        <fullName evidence="12">Nitrogen regulation protein NR(II)</fullName>
    </alternativeName>
    <alternativeName>
        <fullName evidence="13">Nitrogen regulator II</fullName>
    </alternativeName>
</protein>
<dbReference type="InterPro" id="IPR036097">
    <property type="entry name" value="HisK_dim/P_sf"/>
</dbReference>
<dbReference type="EMBL" id="PNYB01000032">
    <property type="protein sequence ID" value="PMS16980.1"/>
    <property type="molecule type" value="Genomic_DNA"/>
</dbReference>
<dbReference type="InterPro" id="IPR000014">
    <property type="entry name" value="PAS"/>
</dbReference>
<dbReference type="GO" id="GO:0000155">
    <property type="term" value="F:phosphorelay sensor kinase activity"/>
    <property type="evidence" value="ECO:0007669"/>
    <property type="project" value="InterPro"/>
</dbReference>
<keyword evidence="16" id="KW-1185">Reference proteome</keyword>
<dbReference type="PROSITE" id="PS50109">
    <property type="entry name" value="HIS_KIN"/>
    <property type="match status" value="1"/>
</dbReference>
<evidence type="ECO:0000256" key="6">
    <source>
        <dbReference type="ARBA" id="ARBA00022777"/>
    </source>
</evidence>
<evidence type="ECO:0000256" key="5">
    <source>
        <dbReference type="ARBA" id="ARBA00022741"/>
    </source>
</evidence>
<dbReference type="Pfam" id="PF02518">
    <property type="entry name" value="HATPase_c"/>
    <property type="match status" value="1"/>
</dbReference>
<dbReference type="NCBIfam" id="NF008293">
    <property type="entry name" value="PRK11073.1"/>
    <property type="match status" value="1"/>
</dbReference>
<organism evidence="15 16">
    <name type="scientific">Trinickia soli</name>
    <dbReference type="NCBI Taxonomy" id="380675"/>
    <lineage>
        <taxon>Bacteria</taxon>
        <taxon>Pseudomonadati</taxon>
        <taxon>Pseudomonadota</taxon>
        <taxon>Betaproteobacteria</taxon>
        <taxon>Burkholderiales</taxon>
        <taxon>Burkholderiaceae</taxon>
        <taxon>Trinickia</taxon>
    </lineage>
</organism>
<accession>A0A2N7VIL7</accession>
<evidence type="ECO:0000313" key="15">
    <source>
        <dbReference type="EMBL" id="PMS16980.1"/>
    </source>
</evidence>
<evidence type="ECO:0000259" key="14">
    <source>
        <dbReference type="PROSITE" id="PS50109"/>
    </source>
</evidence>
<dbReference type="SMART" id="SM00388">
    <property type="entry name" value="HisKA"/>
    <property type="match status" value="1"/>
</dbReference>
<sequence>MVLNNLIKAQKGQTEPLSDDDALTQSGLLPGFEALPTVALLLETRTLRVAFANPSAESMLDLSRRQLMQMSWSELFVNSDDLVTTIAAIAEHRFHATHLDTVLERPGREPLHVHVVVGFLESAPDYVLLELFENERHLRTDREERIHDLSIANKQLIRNLAHEIKNPLGGIRGAAQLLEFELGARERQELREYTQVIVKESDRLQTLVDRLLEPHRHPHIVGDVNIHEVCERVRAVILAEFPRGLTIERDYDVSVPDLRGDKEQLIQALLNIVRNAAQALRERIGQGDARIALRTRVARKVTISKRLCKLALDLRVIDNGPGIPEEIRDRIFYPLVSGREDGSGLGLTLAQTFVQQHDGLIEVESRPGHTEFQILLPLVN</sequence>
<evidence type="ECO:0000256" key="1">
    <source>
        <dbReference type="ARBA" id="ARBA00000085"/>
    </source>
</evidence>
<name>A0A2N7VIL7_9BURK</name>
<keyword evidence="4" id="KW-0808">Transferase</keyword>
<dbReference type="SUPFAM" id="SSF47384">
    <property type="entry name" value="Homodimeric domain of signal transducing histidine kinase"/>
    <property type="match status" value="1"/>
</dbReference>
<dbReference type="Gene3D" id="3.30.450.20">
    <property type="entry name" value="PAS domain"/>
    <property type="match status" value="1"/>
</dbReference>
<dbReference type="InterPro" id="IPR003594">
    <property type="entry name" value="HATPase_dom"/>
</dbReference>
<keyword evidence="5" id="KW-0547">Nucleotide-binding</keyword>
<evidence type="ECO:0000256" key="13">
    <source>
        <dbReference type="ARBA" id="ARBA00043094"/>
    </source>
</evidence>
<keyword evidence="7" id="KW-0067">ATP-binding</keyword>
<dbReference type="Pfam" id="PF00512">
    <property type="entry name" value="HisKA"/>
    <property type="match status" value="1"/>
</dbReference>
<gene>
    <name evidence="15" type="ORF">C0Z19_25165</name>
</gene>
<dbReference type="PANTHER" id="PTHR43065:SF16">
    <property type="entry name" value="SENSORY HISTIDINE KINASE_PHOSPHATASE NTRB"/>
    <property type="match status" value="1"/>
</dbReference>
<dbReference type="CDD" id="cd00082">
    <property type="entry name" value="HisKA"/>
    <property type="match status" value="1"/>
</dbReference>
<dbReference type="InterPro" id="IPR035965">
    <property type="entry name" value="PAS-like_dom_sf"/>
</dbReference>
<keyword evidence="9" id="KW-0535">Nitrogen fixation</keyword>
<dbReference type="GO" id="GO:0005524">
    <property type="term" value="F:ATP binding"/>
    <property type="evidence" value="ECO:0007669"/>
    <property type="project" value="UniProtKB-KW"/>
</dbReference>
<dbReference type="SUPFAM" id="SSF55874">
    <property type="entry name" value="ATPase domain of HSP90 chaperone/DNA topoisomerase II/histidine kinase"/>
    <property type="match status" value="1"/>
</dbReference>
<dbReference type="Gene3D" id="3.30.565.10">
    <property type="entry name" value="Histidine kinase-like ATPase, C-terminal domain"/>
    <property type="match status" value="1"/>
</dbReference>